<evidence type="ECO:0000259" key="5">
    <source>
        <dbReference type="PROSITE" id="PS50111"/>
    </source>
</evidence>
<dbReference type="InterPro" id="IPR003018">
    <property type="entry name" value="GAF"/>
</dbReference>
<dbReference type="SUPFAM" id="SSF55781">
    <property type="entry name" value="GAF domain-like"/>
    <property type="match status" value="1"/>
</dbReference>
<proteinExistence type="predicted"/>
<evidence type="ECO:0000313" key="7">
    <source>
        <dbReference type="Proteomes" id="UP000229740"/>
    </source>
</evidence>
<reference evidence="6 7" key="1">
    <citation type="submission" date="2017-10" db="EMBL/GenBank/DDBJ databases">
        <title>Novel microbial diversity and functional potential in the marine mammal oral microbiome.</title>
        <authorList>
            <person name="Dudek N.K."/>
            <person name="Sun C.L."/>
            <person name="Burstein D."/>
            <person name="Kantor R.S."/>
            <person name="Aliaga Goltsman D.S."/>
            <person name="Bik E.M."/>
            <person name="Thomas B.C."/>
            <person name="Banfield J.F."/>
            <person name="Relman D.A."/>
        </authorList>
    </citation>
    <scope>NUCLEOTIDE SEQUENCE [LARGE SCALE GENOMIC DNA]</scope>
    <source>
        <strain evidence="6">DOLZORAL124_49_17</strain>
    </source>
</reference>
<dbReference type="InterPro" id="IPR004089">
    <property type="entry name" value="MCPsignal_dom"/>
</dbReference>
<dbReference type="SUPFAM" id="SSF58104">
    <property type="entry name" value="Methyl-accepting chemotaxis protein (MCP) signaling domain"/>
    <property type="match status" value="1"/>
</dbReference>
<feature type="transmembrane region" description="Helical" evidence="4">
    <location>
        <begin position="35"/>
        <end position="53"/>
    </location>
</feature>
<dbReference type="Pfam" id="PF01590">
    <property type="entry name" value="GAF"/>
    <property type="match status" value="1"/>
</dbReference>
<dbReference type="PANTHER" id="PTHR32089:SF112">
    <property type="entry name" value="LYSOZYME-LIKE PROTEIN-RELATED"/>
    <property type="match status" value="1"/>
</dbReference>
<protein>
    <recommendedName>
        <fullName evidence="5">Methyl-accepting transducer domain-containing protein</fullName>
    </recommendedName>
</protein>
<evidence type="ECO:0000256" key="4">
    <source>
        <dbReference type="SAM" id="Phobius"/>
    </source>
</evidence>
<evidence type="ECO:0000313" key="6">
    <source>
        <dbReference type="EMBL" id="PID55993.1"/>
    </source>
</evidence>
<feature type="transmembrane region" description="Helical" evidence="4">
    <location>
        <begin position="12"/>
        <end position="29"/>
    </location>
</feature>
<dbReference type="SMART" id="SM00065">
    <property type="entry name" value="GAF"/>
    <property type="match status" value="1"/>
</dbReference>
<dbReference type="PANTHER" id="PTHR32089">
    <property type="entry name" value="METHYL-ACCEPTING CHEMOTAXIS PROTEIN MCPB"/>
    <property type="match status" value="1"/>
</dbReference>
<dbReference type="Pfam" id="PF00015">
    <property type="entry name" value="MCPsignal"/>
    <property type="match status" value="1"/>
</dbReference>
<keyword evidence="4" id="KW-0472">Membrane</keyword>
<accession>A0A2G6E1L6</accession>
<evidence type="ECO:0000256" key="2">
    <source>
        <dbReference type="PROSITE-ProRule" id="PRU00284"/>
    </source>
</evidence>
<dbReference type="SMART" id="SM00283">
    <property type="entry name" value="MA"/>
    <property type="match status" value="1"/>
</dbReference>
<keyword evidence="3" id="KW-0175">Coiled coil</keyword>
<dbReference type="GO" id="GO:0007165">
    <property type="term" value="P:signal transduction"/>
    <property type="evidence" value="ECO:0007669"/>
    <property type="project" value="UniProtKB-KW"/>
</dbReference>
<dbReference type="Gene3D" id="3.30.450.40">
    <property type="match status" value="1"/>
</dbReference>
<keyword evidence="4" id="KW-1133">Transmembrane helix</keyword>
<keyword evidence="1 2" id="KW-0807">Transducer</keyword>
<name>A0A2G6E1L6_9BACT</name>
<dbReference type="Gene3D" id="1.10.287.950">
    <property type="entry name" value="Methyl-accepting chemotaxis protein"/>
    <property type="match status" value="1"/>
</dbReference>
<sequence length="453" mass="50735">MVRFAQFKPGTRFRVLLGVVSVGLAIPAFLSPDLISAVFILIVICLPCAGYLLDRYFNRQMSVLQDVETQIQGSFQKFEAREKHYQDDVGHLQAELARLQELNSNLQEAESPRKILYYLAEAVHYLVDFDRTLIFLYNSETDMLECLEARSEEPDALHDFVVPVNEEGAALARVFREQIVYHVEDASEIPAHDYPSPPYDRVFACSPQSMVILPLVVNKKSLGILLVDNSSQEHPISSQYVELFKVFAYQASMAIAAIRLQDELHQLKLNVEQNAQDLLERRRFYSRIVQDLSSAMSQMSSSIEQLTASAQNLTGQSEDLIGQGAELIKQVSKVDDIIASINTVTRQTKLLAFNATIEAVRVGEAGRGFAVVAEEMRKLAQRSGDDSTMIKSTLKNMQNAVKTIAEVAGATHTIAVSQKQDTEQMHVVTADVLRRADDLIRSLQIQTVPQERS</sequence>
<comment type="caution">
    <text evidence="6">The sequence shown here is derived from an EMBL/GenBank/DDBJ whole genome shotgun (WGS) entry which is preliminary data.</text>
</comment>
<dbReference type="GO" id="GO:0016020">
    <property type="term" value="C:membrane"/>
    <property type="evidence" value="ECO:0007669"/>
    <property type="project" value="InterPro"/>
</dbReference>
<organism evidence="6 7">
    <name type="scientific">candidate division KSB3 bacterium</name>
    <dbReference type="NCBI Taxonomy" id="2044937"/>
    <lineage>
        <taxon>Bacteria</taxon>
        <taxon>candidate division KSB3</taxon>
    </lineage>
</organism>
<gene>
    <name evidence="6" type="ORF">CSB45_13650</name>
</gene>
<evidence type="ECO:0000256" key="3">
    <source>
        <dbReference type="SAM" id="Coils"/>
    </source>
</evidence>
<dbReference type="AlphaFoldDB" id="A0A2G6E1L6"/>
<keyword evidence="4" id="KW-0812">Transmembrane</keyword>
<evidence type="ECO:0000256" key="1">
    <source>
        <dbReference type="ARBA" id="ARBA00023224"/>
    </source>
</evidence>
<dbReference type="InterPro" id="IPR029016">
    <property type="entry name" value="GAF-like_dom_sf"/>
</dbReference>
<feature type="coiled-coil region" evidence="3">
    <location>
        <begin position="82"/>
        <end position="109"/>
    </location>
</feature>
<dbReference type="EMBL" id="PDPS01000040">
    <property type="protein sequence ID" value="PID55993.1"/>
    <property type="molecule type" value="Genomic_DNA"/>
</dbReference>
<dbReference type="PROSITE" id="PS50111">
    <property type="entry name" value="CHEMOTAXIS_TRANSDUC_2"/>
    <property type="match status" value="1"/>
</dbReference>
<dbReference type="Proteomes" id="UP000229740">
    <property type="component" value="Unassembled WGS sequence"/>
</dbReference>
<feature type="domain" description="Methyl-accepting transducer" evidence="5">
    <location>
        <begin position="289"/>
        <end position="453"/>
    </location>
</feature>